<evidence type="ECO:0000313" key="1">
    <source>
        <dbReference type="EMBL" id="QUC20222.1"/>
    </source>
</evidence>
<proteinExistence type="predicted"/>
<dbReference type="GeneID" id="66065241"/>
<dbReference type="AlphaFoldDB" id="A0A8E5MHR4"/>
<gene>
    <name evidence="1" type="ORF">UV8b_04463</name>
</gene>
<dbReference type="Proteomes" id="UP000027002">
    <property type="component" value="Chromosome 3"/>
</dbReference>
<name>A0A8E5MHR4_USTVR</name>
<organism evidence="1 2">
    <name type="scientific">Ustilaginoidea virens</name>
    <name type="common">Rice false smut fungus</name>
    <name type="synonym">Villosiclava virens</name>
    <dbReference type="NCBI Taxonomy" id="1159556"/>
    <lineage>
        <taxon>Eukaryota</taxon>
        <taxon>Fungi</taxon>
        <taxon>Dikarya</taxon>
        <taxon>Ascomycota</taxon>
        <taxon>Pezizomycotina</taxon>
        <taxon>Sordariomycetes</taxon>
        <taxon>Hypocreomycetidae</taxon>
        <taxon>Hypocreales</taxon>
        <taxon>Clavicipitaceae</taxon>
        <taxon>Ustilaginoidea</taxon>
    </lineage>
</organism>
<keyword evidence="2" id="KW-1185">Reference proteome</keyword>
<dbReference type="OrthoDB" id="5391496at2759"/>
<reference evidence="1" key="1">
    <citation type="submission" date="2020-03" db="EMBL/GenBank/DDBJ databases">
        <title>A mixture of massive structural variations and highly conserved coding sequences in Ustilaginoidea virens genome.</title>
        <authorList>
            <person name="Zhang K."/>
            <person name="Zhao Z."/>
            <person name="Zhang Z."/>
            <person name="Li Y."/>
            <person name="Hsiang T."/>
            <person name="Sun W."/>
        </authorList>
    </citation>
    <scope>NUCLEOTIDE SEQUENCE</scope>
    <source>
        <strain evidence="1">UV-8b</strain>
    </source>
</reference>
<accession>A0A8E5MHR4</accession>
<sequence length="227" mass="24580">MAARQPRQAPQPVILPPATPSELLQHVIARTTYPTTVVIAWPRDQFLNALAQDVRQSARARRADGDADEAAQHPLLHASLAQTAVSRHINLVFAPTVAHLRAYLSTFSQSDIKTPPPPASTPLEVPPLLLVYGHVELHRHGTQWSAQGLGFSTAVLVDGAMRNSHRAAIVEPRRTGSTDELEQLLEQTLPILTGTVCKDDGSWAGPVVALGRLLSSWFEVDAKAQVA</sequence>
<dbReference type="EMBL" id="CP072755">
    <property type="protein sequence ID" value="QUC20222.1"/>
    <property type="molecule type" value="Genomic_DNA"/>
</dbReference>
<protein>
    <submittedName>
        <fullName evidence="1">Uncharacterized protein</fullName>
    </submittedName>
</protein>
<dbReference type="RefSeq" id="XP_042997895.1">
    <property type="nucleotide sequence ID" value="XM_043141961.1"/>
</dbReference>
<dbReference type="KEGG" id="uvi:66065241"/>
<evidence type="ECO:0000313" key="2">
    <source>
        <dbReference type="Proteomes" id="UP000027002"/>
    </source>
</evidence>